<proteinExistence type="predicted"/>
<dbReference type="AlphaFoldDB" id="A0A4S4D026"/>
<name>A0A4S4D026_CAMSN</name>
<organism evidence="2 3">
    <name type="scientific">Camellia sinensis var. sinensis</name>
    <name type="common">China tea</name>
    <dbReference type="NCBI Taxonomy" id="542762"/>
    <lineage>
        <taxon>Eukaryota</taxon>
        <taxon>Viridiplantae</taxon>
        <taxon>Streptophyta</taxon>
        <taxon>Embryophyta</taxon>
        <taxon>Tracheophyta</taxon>
        <taxon>Spermatophyta</taxon>
        <taxon>Magnoliopsida</taxon>
        <taxon>eudicotyledons</taxon>
        <taxon>Gunneridae</taxon>
        <taxon>Pentapetalae</taxon>
        <taxon>asterids</taxon>
        <taxon>Ericales</taxon>
        <taxon>Theaceae</taxon>
        <taxon>Camellia</taxon>
    </lineage>
</organism>
<comment type="caution">
    <text evidence="2">The sequence shown here is derived from an EMBL/GenBank/DDBJ whole genome shotgun (WGS) entry which is preliminary data.</text>
</comment>
<protein>
    <submittedName>
        <fullName evidence="2">Uncharacterized protein</fullName>
    </submittedName>
</protein>
<evidence type="ECO:0000313" key="2">
    <source>
        <dbReference type="EMBL" id="THF95520.1"/>
    </source>
</evidence>
<gene>
    <name evidence="2" type="ORF">TEA_002082</name>
</gene>
<accession>A0A4S4D026</accession>
<evidence type="ECO:0000313" key="3">
    <source>
        <dbReference type="Proteomes" id="UP000306102"/>
    </source>
</evidence>
<sequence length="473" mass="52489">MGVIFALRVYLDLDLLGMGFFDSMVLDVPQVRAMAIDIAKMPLINRAKGEREGIDLDRVLIINNRFGVESAPAIVFLKKHGIKPVVYHGPANNSCFVDIMEQNKHQGMLPKIVLKLRGKKPKNMLEAFLNDDVDPASQLLVSVVGKCPAIKQGYSENIAILIPGTYRVLRKRTPALVPEDADPIWFGQGLPGWLFCGKEVQPCIFLFRMASLIGGPFHEGNRTDSSDTVLRGLCWRPGLVLEKFVIPRARIWVRMFGLLLECYTAEAETVYIKNPSDCTPTRETIHSAASSNDLDTYSGMLATGGELSLDSPSHTAFVQAWECEWDHDSHPAFSDSDSQGLGAAMLAGQVHIPVEDHLQEADGLQAMGINARRPLMDVDQAEKTASQRGRQWSTEMKMEIMGRRFYEFMDWDTTIQSLKHDGLGRRLNFPYGKRYLGQQTLVLAGSPEDGLIKSIGPSNDASSSRGEEILGRP</sequence>
<keyword evidence="3" id="KW-1185">Reference proteome</keyword>
<evidence type="ECO:0000256" key="1">
    <source>
        <dbReference type="SAM" id="MobiDB-lite"/>
    </source>
</evidence>
<dbReference type="STRING" id="542762.A0A4S4D026"/>
<feature type="region of interest" description="Disordered" evidence="1">
    <location>
        <begin position="449"/>
        <end position="473"/>
    </location>
</feature>
<dbReference type="InterPro" id="IPR052448">
    <property type="entry name" value="DnaJ_C16_autophagy_reg"/>
</dbReference>
<reference evidence="2 3" key="1">
    <citation type="journal article" date="2018" name="Proc. Natl. Acad. Sci. U.S.A.">
        <title>Draft genome sequence of Camellia sinensis var. sinensis provides insights into the evolution of the tea genome and tea quality.</title>
        <authorList>
            <person name="Wei C."/>
            <person name="Yang H."/>
            <person name="Wang S."/>
            <person name="Zhao J."/>
            <person name="Liu C."/>
            <person name="Gao L."/>
            <person name="Xia E."/>
            <person name="Lu Y."/>
            <person name="Tai Y."/>
            <person name="She G."/>
            <person name="Sun J."/>
            <person name="Cao H."/>
            <person name="Tong W."/>
            <person name="Gao Q."/>
            <person name="Li Y."/>
            <person name="Deng W."/>
            <person name="Jiang X."/>
            <person name="Wang W."/>
            <person name="Chen Q."/>
            <person name="Zhang S."/>
            <person name="Li H."/>
            <person name="Wu J."/>
            <person name="Wang P."/>
            <person name="Li P."/>
            <person name="Shi C."/>
            <person name="Zheng F."/>
            <person name="Jian J."/>
            <person name="Huang B."/>
            <person name="Shan D."/>
            <person name="Shi M."/>
            <person name="Fang C."/>
            <person name="Yue Y."/>
            <person name="Li F."/>
            <person name="Li D."/>
            <person name="Wei S."/>
            <person name="Han B."/>
            <person name="Jiang C."/>
            <person name="Yin Y."/>
            <person name="Xia T."/>
            <person name="Zhang Z."/>
            <person name="Bennetzen J.L."/>
            <person name="Zhao S."/>
            <person name="Wan X."/>
        </authorList>
    </citation>
    <scope>NUCLEOTIDE SEQUENCE [LARGE SCALE GENOMIC DNA]</scope>
    <source>
        <strain evidence="3">cv. Shuchazao</strain>
        <tissue evidence="2">Leaf</tissue>
    </source>
</reference>
<dbReference type="PANTHER" id="PTHR44303:SF2">
    <property type="entry name" value="DNAJ HOMOLOG SUBFAMILY C MEMBER 16"/>
    <property type="match status" value="1"/>
</dbReference>
<dbReference type="Proteomes" id="UP000306102">
    <property type="component" value="Unassembled WGS sequence"/>
</dbReference>
<dbReference type="PANTHER" id="PTHR44303">
    <property type="entry name" value="DNAJ HOMOLOG SUBFAMILY C MEMBER 16"/>
    <property type="match status" value="1"/>
</dbReference>
<dbReference type="EMBL" id="SDRB02013249">
    <property type="protein sequence ID" value="THF95520.1"/>
    <property type="molecule type" value="Genomic_DNA"/>
</dbReference>